<dbReference type="GO" id="GO:0004016">
    <property type="term" value="F:adenylate cyclase activity"/>
    <property type="evidence" value="ECO:0007669"/>
    <property type="project" value="UniProtKB-ARBA"/>
</dbReference>
<accession>A0A100XF83</accession>
<dbReference type="InterPro" id="IPR003660">
    <property type="entry name" value="HAMP_dom"/>
</dbReference>
<organism evidence="10 11">
    <name type="scientific">Mycolicibacterium thermoresistibile</name>
    <name type="common">Mycobacterium thermoresistibile</name>
    <dbReference type="NCBI Taxonomy" id="1797"/>
    <lineage>
        <taxon>Bacteria</taxon>
        <taxon>Bacillati</taxon>
        <taxon>Actinomycetota</taxon>
        <taxon>Actinomycetes</taxon>
        <taxon>Mycobacteriales</taxon>
        <taxon>Mycobacteriaceae</taxon>
        <taxon>Mycolicibacterium</taxon>
    </lineage>
</organism>
<dbReference type="AlphaFoldDB" id="A0A100XF83"/>
<dbReference type="OMA" id="GINEMAG"/>
<dbReference type="RefSeq" id="WP_003926140.1">
    <property type="nucleotide sequence ID" value="NZ_BCTB01000016.1"/>
</dbReference>
<dbReference type="InterPro" id="IPR029787">
    <property type="entry name" value="Nucleotide_cyclase"/>
</dbReference>
<keyword evidence="5 7" id="KW-1133">Transmembrane helix</keyword>
<comment type="subcellular location">
    <subcellularLocation>
        <location evidence="1">Cell membrane</location>
        <topology evidence="1">Multi-pass membrane protein</topology>
    </subcellularLocation>
</comment>
<name>A0A100XF83_MYCTH</name>
<feature type="domain" description="Guanylate cyclase" evidence="8">
    <location>
        <begin position="328"/>
        <end position="451"/>
    </location>
</feature>
<evidence type="ECO:0000256" key="5">
    <source>
        <dbReference type="ARBA" id="ARBA00022989"/>
    </source>
</evidence>
<feature type="transmembrane region" description="Helical" evidence="7">
    <location>
        <begin position="136"/>
        <end position="158"/>
    </location>
</feature>
<keyword evidence="6 7" id="KW-0472">Membrane</keyword>
<dbReference type="GO" id="GO:0035556">
    <property type="term" value="P:intracellular signal transduction"/>
    <property type="evidence" value="ECO:0007669"/>
    <property type="project" value="InterPro"/>
</dbReference>
<evidence type="ECO:0000256" key="3">
    <source>
        <dbReference type="ARBA" id="ARBA00022475"/>
    </source>
</evidence>
<proteinExistence type="inferred from homology"/>
<dbReference type="STRING" id="1797.RMCT_2253"/>
<dbReference type="EMBL" id="BCTB01000016">
    <property type="protein sequence ID" value="GAT15283.1"/>
    <property type="molecule type" value="Genomic_DNA"/>
</dbReference>
<feature type="domain" description="HAMP" evidence="9">
    <location>
        <begin position="245"/>
        <end position="296"/>
    </location>
</feature>
<keyword evidence="3" id="KW-1003">Cell membrane</keyword>
<feature type="transmembrane region" description="Helical" evidence="7">
    <location>
        <begin position="187"/>
        <end position="205"/>
    </location>
</feature>
<feature type="transmembrane region" description="Helical" evidence="7">
    <location>
        <begin position="60"/>
        <end position="80"/>
    </location>
</feature>
<sequence>MTGARRARADQVGANRIGVTYAARLTAAHLTAAAAVLAVIVVLADNTVGDVRRLLTRENLIAFVVLVVLSAAVDSAVGILTMRPTFRWFAGGAGPTPEQQRAALRIPLRQTGIEFAVWIVSGTVFMVLNLQAPGGVAFVIGGAILFGAMTTACIGYLITTRTLRPIIAAAMTNSTARIQLPGPLGRLLYVWILFSVLPALGVVTIVLARSRGWFLQASAPIERPILVMMGVSVVLGISAAVLVARSISDPVHEVVLAMREVERGRPAAVDVYEPSEIGRLQAGFNSMVAGLAERERLRDLFGRYVGTDVAREAVEHGEALRGDVREVGVLFVDLVGSTTLAASRPPEDVARILNDFFQIVVTAVEDGAGLVNKFQGDAVLAVFGAPLRIDDPAAAALRTARRLASRLRDLPGLDFGIGVSCGRVFAGTIGGEHRYEYTVIGDPVNEASRLADRAKHVATRVLASGAALAAAQPEEHTRWVGRGSALLRGRAEPTELAEPAGPDDPAAG</sequence>
<dbReference type="Gene3D" id="3.30.70.1230">
    <property type="entry name" value="Nucleotide cyclase"/>
    <property type="match status" value="1"/>
</dbReference>
<dbReference type="Pfam" id="PF00211">
    <property type="entry name" value="Guanylate_cyc"/>
    <property type="match status" value="1"/>
</dbReference>
<keyword evidence="4 7" id="KW-0812">Transmembrane</keyword>
<dbReference type="Gene3D" id="6.10.340.10">
    <property type="match status" value="1"/>
</dbReference>
<dbReference type="PANTHER" id="PTHR43081">
    <property type="entry name" value="ADENYLATE CYCLASE, TERMINAL-DIFFERENTIATION SPECIFIC-RELATED"/>
    <property type="match status" value="1"/>
</dbReference>
<dbReference type="SMART" id="SM00304">
    <property type="entry name" value="HAMP"/>
    <property type="match status" value="1"/>
</dbReference>
<dbReference type="CDD" id="cd07302">
    <property type="entry name" value="CHD"/>
    <property type="match status" value="1"/>
</dbReference>
<feature type="transmembrane region" description="Helical" evidence="7">
    <location>
        <begin position="21"/>
        <end position="44"/>
    </location>
</feature>
<reference evidence="11" key="2">
    <citation type="submission" date="2016-02" db="EMBL/GenBank/DDBJ databases">
        <title>Draft genome sequence of five rapidly growing Mycobacterium species.</title>
        <authorList>
            <person name="Katahira K."/>
            <person name="Gotou Y."/>
            <person name="Iida K."/>
            <person name="Ogura Y."/>
            <person name="Hayashi T."/>
        </authorList>
    </citation>
    <scope>NUCLEOTIDE SEQUENCE [LARGE SCALE GENOMIC DNA]</scope>
    <source>
        <strain evidence="11">JCM6362</strain>
    </source>
</reference>
<evidence type="ECO:0000256" key="7">
    <source>
        <dbReference type="SAM" id="Phobius"/>
    </source>
</evidence>
<dbReference type="InterPro" id="IPR050697">
    <property type="entry name" value="Adenylyl/Guanylyl_Cyclase_3/4"/>
</dbReference>
<dbReference type="CDD" id="cd06225">
    <property type="entry name" value="HAMP"/>
    <property type="match status" value="1"/>
</dbReference>
<dbReference type="SUPFAM" id="SSF55073">
    <property type="entry name" value="Nucleotide cyclase"/>
    <property type="match status" value="1"/>
</dbReference>
<evidence type="ECO:0000259" key="9">
    <source>
        <dbReference type="PROSITE" id="PS50885"/>
    </source>
</evidence>
<comment type="similarity">
    <text evidence="2">Belongs to the adenylyl cyclase class-3 family.</text>
</comment>
<dbReference type="GO" id="GO:0005886">
    <property type="term" value="C:plasma membrane"/>
    <property type="evidence" value="ECO:0007669"/>
    <property type="project" value="UniProtKB-SubCell"/>
</dbReference>
<evidence type="ECO:0000313" key="11">
    <source>
        <dbReference type="Proteomes" id="UP000069654"/>
    </source>
</evidence>
<feature type="transmembrane region" description="Helical" evidence="7">
    <location>
        <begin position="225"/>
        <end position="244"/>
    </location>
</feature>
<evidence type="ECO:0000256" key="1">
    <source>
        <dbReference type="ARBA" id="ARBA00004651"/>
    </source>
</evidence>
<dbReference type="PROSITE" id="PS50125">
    <property type="entry name" value="GUANYLATE_CYCLASE_2"/>
    <property type="match status" value="1"/>
</dbReference>
<feature type="transmembrane region" description="Helical" evidence="7">
    <location>
        <begin position="111"/>
        <end position="130"/>
    </location>
</feature>
<protein>
    <submittedName>
        <fullName evidence="10">Adenylate cyclase, family protein 3</fullName>
    </submittedName>
</protein>
<gene>
    <name evidence="10" type="ORF">RMCT_2253</name>
</gene>
<reference evidence="10 11" key="1">
    <citation type="journal article" date="2016" name="Genome Announc.">
        <title>Draft Genome Sequences of Five Rapidly Growing Mycobacterium Species, M. thermoresistibile, M. fortuitum subsp. acetamidolyticum, M. canariasense, M. brisbanense, and M. novocastrense.</title>
        <authorList>
            <person name="Katahira K."/>
            <person name="Ogura Y."/>
            <person name="Gotoh Y."/>
            <person name="Hayashi T."/>
        </authorList>
    </citation>
    <scope>NUCLEOTIDE SEQUENCE [LARGE SCALE GENOMIC DNA]</scope>
    <source>
        <strain evidence="10 11">JCM6362</strain>
    </source>
</reference>
<comment type="caution">
    <text evidence="10">The sequence shown here is derived from an EMBL/GenBank/DDBJ whole genome shotgun (WGS) entry which is preliminary data.</text>
</comment>
<dbReference type="InterPro" id="IPR001054">
    <property type="entry name" value="A/G_cyclase"/>
</dbReference>
<dbReference type="PANTHER" id="PTHR43081:SF17">
    <property type="entry name" value="BLL5647 PROTEIN"/>
    <property type="match status" value="1"/>
</dbReference>
<evidence type="ECO:0000256" key="4">
    <source>
        <dbReference type="ARBA" id="ARBA00022692"/>
    </source>
</evidence>
<evidence type="ECO:0000259" key="8">
    <source>
        <dbReference type="PROSITE" id="PS50125"/>
    </source>
</evidence>
<dbReference type="GO" id="GO:0006171">
    <property type="term" value="P:cAMP biosynthetic process"/>
    <property type="evidence" value="ECO:0007669"/>
    <property type="project" value="TreeGrafter"/>
</dbReference>
<evidence type="ECO:0000313" key="10">
    <source>
        <dbReference type="EMBL" id="GAT15283.1"/>
    </source>
</evidence>
<dbReference type="Pfam" id="PF00672">
    <property type="entry name" value="HAMP"/>
    <property type="match status" value="1"/>
</dbReference>
<dbReference type="Proteomes" id="UP000069654">
    <property type="component" value="Unassembled WGS sequence"/>
</dbReference>
<dbReference type="SMART" id="SM00044">
    <property type="entry name" value="CYCc"/>
    <property type="match status" value="1"/>
</dbReference>
<dbReference type="PROSITE" id="PS50885">
    <property type="entry name" value="HAMP"/>
    <property type="match status" value="1"/>
</dbReference>
<evidence type="ECO:0000256" key="6">
    <source>
        <dbReference type="ARBA" id="ARBA00023136"/>
    </source>
</evidence>
<evidence type="ECO:0000256" key="2">
    <source>
        <dbReference type="ARBA" id="ARBA00005381"/>
    </source>
</evidence>